<reference evidence="3 4" key="1">
    <citation type="submission" date="2014-11" db="EMBL/GenBank/DDBJ databases">
        <title>Comparative genomic analysis of Cryptosporidium hominis reveals occurrence of genetic recombination in virulent subtypes.</title>
        <authorList>
            <person name="Guo Y."/>
            <person name="Tang K."/>
            <person name="Frace M."/>
            <person name="Li N."/>
            <person name="Roellig D.M."/>
            <person name="Sammons S."/>
            <person name="Knipe K."/>
            <person name="Rowe L."/>
            <person name="Feng Y."/>
            <person name="Xiao L."/>
        </authorList>
    </citation>
    <scope>NUCLEOTIDE SEQUENCE [LARGE SCALE GENOMIC DNA]</scope>
    <source>
        <strain evidence="3">30976</strain>
    </source>
</reference>
<dbReference type="SUPFAM" id="SSF143875">
    <property type="entry name" value="ERH-like"/>
    <property type="match status" value="1"/>
</dbReference>
<proteinExistence type="inferred from homology"/>
<keyword evidence="4" id="KW-1185">Reference proteome</keyword>
<dbReference type="Gene3D" id="3.30.2260.10">
    <property type="entry name" value="Enhancer of rudimentary"/>
    <property type="match status" value="1"/>
</dbReference>
<dbReference type="InterPro" id="IPR035912">
    <property type="entry name" value="EHR_sf"/>
</dbReference>
<dbReference type="EMBL" id="LN877948">
    <property type="protein sequence ID" value="CUV04766.1"/>
    <property type="molecule type" value="Genomic_DNA"/>
</dbReference>
<dbReference type="OrthoDB" id="7887808at2759"/>
<evidence type="ECO:0000313" key="2">
    <source>
        <dbReference type="EMBL" id="CUV04766.1"/>
    </source>
</evidence>
<dbReference type="VEuPathDB" id="CryptoDB:GY17_00003563"/>
<organism evidence="2">
    <name type="scientific">Cryptosporidium hominis</name>
    <dbReference type="NCBI Taxonomy" id="237895"/>
    <lineage>
        <taxon>Eukaryota</taxon>
        <taxon>Sar</taxon>
        <taxon>Alveolata</taxon>
        <taxon>Apicomplexa</taxon>
        <taxon>Conoidasida</taxon>
        <taxon>Coccidia</taxon>
        <taxon>Eucoccidiorida</taxon>
        <taxon>Eimeriorina</taxon>
        <taxon>Cryptosporidiidae</taxon>
        <taxon>Cryptosporidium</taxon>
    </lineage>
</organism>
<dbReference type="VEuPathDB" id="CryptoDB:ChTU502y2012_303g0140"/>
<dbReference type="EMBL" id="JTAI01000042">
    <property type="protein sequence ID" value="PPS94430.1"/>
    <property type="molecule type" value="Genomic_DNA"/>
</dbReference>
<gene>
    <name evidence="2" type="ORF">CHUDEA2_3910</name>
    <name evidence="3" type="ORF">GY17_00003563</name>
</gene>
<accession>A0A0S4TC17</accession>
<reference evidence="2" key="2">
    <citation type="submission" date="2015-08" db="EMBL/GenBank/DDBJ databases">
        <authorList>
            <person name="Babu N.S."/>
            <person name="Beckwith C.J."/>
            <person name="Beseler K.G."/>
            <person name="Brison A."/>
            <person name="Carone J.V."/>
            <person name="Caskin T.P."/>
            <person name="Diamond M."/>
            <person name="Durham M.E."/>
            <person name="Foxe J.M."/>
            <person name="Go M."/>
            <person name="Henderson B.A."/>
            <person name="Jones I.B."/>
            <person name="McGettigan J.A."/>
            <person name="Micheletti S.J."/>
            <person name="Nasrallah M.E."/>
            <person name="Ortiz D."/>
            <person name="Piller C.R."/>
            <person name="Privatt S.R."/>
            <person name="Schneider S.L."/>
            <person name="Sharp S."/>
            <person name="Smith T.C."/>
            <person name="Stanton J.D."/>
            <person name="Ullery H.E."/>
            <person name="Wilson R.J."/>
            <person name="Serrano M.G."/>
            <person name="Buck G."/>
            <person name="Lee V."/>
            <person name="Wang Y."/>
            <person name="Carvalho R."/>
            <person name="Voegtly L."/>
            <person name="Shi R."/>
            <person name="Duckworth R."/>
            <person name="Johnson A."/>
            <person name="Loviza R."/>
            <person name="Walstead R."/>
            <person name="Shah Z."/>
            <person name="Kiflezghi M."/>
            <person name="Wade K."/>
            <person name="Ball S.L."/>
            <person name="Bradley K.W."/>
            <person name="Asai D.J."/>
            <person name="Bowman C.A."/>
            <person name="Russell D.A."/>
            <person name="Pope W.H."/>
            <person name="Jacobs-Sera D."/>
            <person name="Hendrix R.W."/>
            <person name="Hatfull G.F."/>
        </authorList>
    </citation>
    <scope>NUCLEOTIDE SEQUENCE [LARGE SCALE GENOMIC DNA]</scope>
</reference>
<evidence type="ECO:0000313" key="4">
    <source>
        <dbReference type="Proteomes" id="UP001429100"/>
    </source>
</evidence>
<dbReference type="PANTHER" id="PTHR12373">
    <property type="entry name" value="ENHANCER OF RUDIMENTARY ERH"/>
    <property type="match status" value="1"/>
</dbReference>
<reference evidence="3 4" key="3">
    <citation type="submission" date="2017-10" db="EMBL/GenBank/DDBJ databases">
        <title>Consistent, comparative and evidence-based genome annotation and re-annotation for the closely-related species, Cryptosporidium parvum, C. hominis and C. tyzzeri.</title>
        <authorList>
            <person name="Baptista R.P."/>
            <person name="Li Y."/>
            <person name="Sateriale A."/>
            <person name="Striepen B."/>
            <person name="Kissinger J.C."/>
        </authorList>
    </citation>
    <scope>NUCLEOTIDE SEQUENCE [LARGE SCALE GENOMIC DNA]</scope>
    <source>
        <strain evidence="3">30976</strain>
    </source>
</reference>
<protein>
    <submittedName>
        <fullName evidence="3">Enhancer of rudimentary</fullName>
    </submittedName>
</protein>
<evidence type="ECO:0000256" key="1">
    <source>
        <dbReference type="ARBA" id="ARBA00007491"/>
    </source>
</evidence>
<dbReference type="Pfam" id="PF01133">
    <property type="entry name" value="ER"/>
    <property type="match status" value="1"/>
</dbReference>
<evidence type="ECO:0000313" key="3">
    <source>
        <dbReference type="EMBL" id="PPS94430.1"/>
    </source>
</evidence>
<dbReference type="VEuPathDB" id="CryptoDB:CHUDEA2_3910"/>
<dbReference type="PANTHER" id="PTHR12373:SF0">
    <property type="entry name" value="ENHANCER OF RUDIMENTARY HOMOLOG"/>
    <property type="match status" value="1"/>
</dbReference>
<sequence>MAQNQGLHTLLLIQYSNNISTRSYMDYDSVSQAVDGVCQIYEQSIKCAFSNLKEVTYSIEDLVKYINSLYDICMLTRDGTNRRYIPHDRKWIIDQIYLKMKRRAAN</sequence>
<dbReference type="AlphaFoldDB" id="A0A0S4TC17"/>
<dbReference type="Proteomes" id="UP001429100">
    <property type="component" value="Unassembled WGS sequence"/>
</dbReference>
<dbReference type="Proteomes" id="UP000199752">
    <property type="component" value="Chromosome 2"/>
</dbReference>
<comment type="similarity">
    <text evidence="1">Belongs to the E(R) family.</text>
</comment>
<name>A0A0S4TC17_CRYHO</name>
<dbReference type="InterPro" id="IPR000781">
    <property type="entry name" value="ERH"/>
</dbReference>